<keyword evidence="4" id="KW-0539">Nucleus</keyword>
<evidence type="ECO:0000256" key="5">
    <source>
        <dbReference type="SAM" id="MobiDB-lite"/>
    </source>
</evidence>
<proteinExistence type="predicted"/>
<keyword evidence="2" id="KW-0238">DNA-binding</keyword>
<reference evidence="7" key="1">
    <citation type="submission" date="2021-01" db="EMBL/GenBank/DDBJ databases">
        <authorList>
            <person name="Corre E."/>
            <person name="Pelletier E."/>
            <person name="Niang G."/>
            <person name="Scheremetjew M."/>
            <person name="Finn R."/>
            <person name="Kale V."/>
            <person name="Holt S."/>
            <person name="Cochrane G."/>
            <person name="Meng A."/>
            <person name="Brown T."/>
            <person name="Cohen L."/>
        </authorList>
    </citation>
    <scope>NUCLEOTIDE SEQUENCE</scope>
    <source>
        <strain evidence="7">WS</strain>
    </source>
</reference>
<feature type="compositionally biased region" description="Polar residues" evidence="5">
    <location>
        <begin position="71"/>
        <end position="91"/>
    </location>
</feature>
<evidence type="ECO:0000313" key="7">
    <source>
        <dbReference type="EMBL" id="CAD9078916.1"/>
    </source>
</evidence>
<dbReference type="EMBL" id="HBGD01002583">
    <property type="protein sequence ID" value="CAD9078916.1"/>
    <property type="molecule type" value="Transcribed_RNA"/>
</dbReference>
<protein>
    <recommendedName>
        <fullName evidence="6">RWP-RK domain-containing protein</fullName>
    </recommendedName>
</protein>
<organism evidence="7">
    <name type="scientific">Percolomonas cosmopolitus</name>
    <dbReference type="NCBI Taxonomy" id="63605"/>
    <lineage>
        <taxon>Eukaryota</taxon>
        <taxon>Discoba</taxon>
        <taxon>Heterolobosea</taxon>
        <taxon>Tetramitia</taxon>
        <taxon>Eutetramitia</taxon>
        <taxon>Percolomonadidae</taxon>
        <taxon>Percolomonas</taxon>
    </lineage>
</organism>
<evidence type="ECO:0000256" key="2">
    <source>
        <dbReference type="ARBA" id="ARBA00023125"/>
    </source>
</evidence>
<dbReference type="InterPro" id="IPR003035">
    <property type="entry name" value="RWP-RK_dom"/>
</dbReference>
<feature type="domain" description="RWP-RK" evidence="6">
    <location>
        <begin position="1"/>
        <end position="84"/>
    </location>
</feature>
<keyword evidence="1" id="KW-0805">Transcription regulation</keyword>
<accession>A0A7S1PEQ8</accession>
<dbReference type="AlphaFoldDB" id="A0A7S1PEQ8"/>
<evidence type="ECO:0000256" key="4">
    <source>
        <dbReference type="ARBA" id="ARBA00023242"/>
    </source>
</evidence>
<evidence type="ECO:0000256" key="3">
    <source>
        <dbReference type="ARBA" id="ARBA00023163"/>
    </source>
</evidence>
<feature type="compositionally biased region" description="Basic and acidic residues" evidence="5">
    <location>
        <begin position="161"/>
        <end position="171"/>
    </location>
</feature>
<dbReference type="GO" id="GO:0003677">
    <property type="term" value="F:DNA binding"/>
    <property type="evidence" value="ECO:0007669"/>
    <property type="project" value="UniProtKB-KW"/>
</dbReference>
<sequence>MDSSSSGASQELTKEDFNSVLTLSQKEAAKALNVCLSTFKRRFRRLNPNSRWPTLNERRTYLKHMEAEKLSVTTNEPSQSNNKVSENTEPTIQGFDSKRKMSTLSKKDALSRSLLPPAENNTQELIDRMAFQMLQDEESMTQTDDRLKLLGSTPRRKRKRSLDESGLERESNSFTSRTPSPLVTLHQPQNMRQMRLATLFQQHPFISQFLQENSHSQGYSSTRNENASLETQIQHFEHTIHLMKRQNQSLWELFAQQRATLQSLAQFSALGRNVYIGDLRDLPEFMLKHITAPHSMPISVVTPQLQFYATSETFREMVQCHQSDFQSKNLTLWHFETTTMPYEVSLSNMQGCFMAKTQHISCTTTWCTKFNREIIVFHESTFVYDSPVPFCWTVSQVVQQFDTRIRFDSDEVIVDEEVHETNKRFNSALSRCTPLMFDVLIKRAFHRRGNPPKIHDSLMSEHTRLI</sequence>
<evidence type="ECO:0000259" key="6">
    <source>
        <dbReference type="PROSITE" id="PS51519"/>
    </source>
</evidence>
<name>A0A7S1PEQ8_9EUKA</name>
<keyword evidence="3" id="KW-0804">Transcription</keyword>
<feature type="region of interest" description="Disordered" evidence="5">
    <location>
        <begin position="138"/>
        <end position="184"/>
    </location>
</feature>
<evidence type="ECO:0000256" key="1">
    <source>
        <dbReference type="ARBA" id="ARBA00023015"/>
    </source>
</evidence>
<feature type="region of interest" description="Disordered" evidence="5">
    <location>
        <begin position="70"/>
        <end position="103"/>
    </location>
</feature>
<gene>
    <name evidence="7" type="ORF">PCOS0759_LOCUS2148</name>
</gene>
<dbReference type="Pfam" id="PF02042">
    <property type="entry name" value="RWP-RK"/>
    <property type="match status" value="1"/>
</dbReference>
<dbReference type="PROSITE" id="PS51519">
    <property type="entry name" value="RWP_RK"/>
    <property type="match status" value="1"/>
</dbReference>
<feature type="compositionally biased region" description="Polar residues" evidence="5">
    <location>
        <begin position="172"/>
        <end position="184"/>
    </location>
</feature>